<dbReference type="InterPro" id="IPR050490">
    <property type="entry name" value="Bact_solute-bd_prot1"/>
</dbReference>
<evidence type="ECO:0000313" key="3">
    <source>
        <dbReference type="Proteomes" id="UP001153387"/>
    </source>
</evidence>
<dbReference type="PANTHER" id="PTHR43649">
    <property type="entry name" value="ARABINOSE-BINDING PROTEIN-RELATED"/>
    <property type="match status" value="1"/>
</dbReference>
<dbReference type="Proteomes" id="UP001153387">
    <property type="component" value="Unassembled WGS sequence"/>
</dbReference>
<comment type="caution">
    <text evidence="2">The sequence shown here is derived from an EMBL/GenBank/DDBJ whole genome shotgun (WGS) entry which is preliminary data.</text>
</comment>
<feature type="chain" id="PRO_5040954824" evidence="1">
    <location>
        <begin position="22"/>
        <end position="448"/>
    </location>
</feature>
<keyword evidence="1" id="KW-0732">Signal</keyword>
<protein>
    <submittedName>
        <fullName evidence="2">ABC transporter substrate-binding protein</fullName>
    </submittedName>
</protein>
<evidence type="ECO:0000256" key="1">
    <source>
        <dbReference type="SAM" id="SignalP"/>
    </source>
</evidence>
<dbReference type="PANTHER" id="PTHR43649:SF11">
    <property type="entry name" value="ABC TRANSPORTER SUBSTRATE-BINDING PROTEIN YESO-RELATED"/>
    <property type="match status" value="1"/>
</dbReference>
<reference evidence="2 3" key="1">
    <citation type="submission" date="2022-10" db="EMBL/GenBank/DDBJ databases">
        <title>Comparative genomic analysis of Cohnella hashimotonis sp. nov., isolated from the International Space Station.</title>
        <authorList>
            <person name="Simpson A."/>
            <person name="Venkateswaran K."/>
        </authorList>
    </citation>
    <scope>NUCLEOTIDE SEQUENCE [LARGE SCALE GENOMIC DNA]</scope>
    <source>
        <strain evidence="2 3">DSM 18997</strain>
    </source>
</reference>
<dbReference type="AlphaFoldDB" id="A0A9X4KRK5"/>
<dbReference type="RefSeq" id="WP_277568615.1">
    <property type="nucleotide sequence ID" value="NZ_JAPDHZ010000008.1"/>
</dbReference>
<dbReference type="SUPFAM" id="SSF53850">
    <property type="entry name" value="Periplasmic binding protein-like II"/>
    <property type="match status" value="1"/>
</dbReference>
<dbReference type="InterPro" id="IPR006059">
    <property type="entry name" value="SBP"/>
</dbReference>
<name>A0A9X4KRK5_9BACL</name>
<dbReference type="PROSITE" id="PS51257">
    <property type="entry name" value="PROKAR_LIPOPROTEIN"/>
    <property type="match status" value="1"/>
</dbReference>
<dbReference type="Gene3D" id="3.40.190.10">
    <property type="entry name" value="Periplasmic binding protein-like II"/>
    <property type="match status" value="2"/>
</dbReference>
<sequence>MKKLTTTLVAASLMIGLAACGSGNNDNNAGNAAASGSAGSSASATAKSDDKPVTVRVAWWGGQSRHDYTLKVIDMYEKLHPNVTIEPEYAAFDDYWKKLAPQAAANQLPDVIQMDISYLNQYAGRNQLADLTPYTESGKLDVSSVAETTLAGGKIDGKLYAMNAGSNALTMMVDPAMLKSLGIEEPAADKGWTWDEFAALGDKAKAQGKLLFSDLRHDVFFPFYLRGQGKLMYAADGTKLGYDDDKLFIDYYNKYQEWYDKGYTLSLDKLSQSKGTPEEDLVALGTALSSNQWSNQFIGLSAAAKRDLDLLPIPGWDTNKALFLKPSMYFTVANSSKVKDAAIDFINYFINDIEANKVILGERGVPVSSKVQEAIRPNLTPEQTKVFDYVAWAEKNSSEMNPPNPVGAVEVDALLKAEVEKILYKQVTVEKGAAEFREKANAILAKNK</sequence>
<accession>A0A9X4KRK5</accession>
<organism evidence="2 3">
    <name type="scientific">Cohnella ginsengisoli</name>
    <dbReference type="NCBI Taxonomy" id="425004"/>
    <lineage>
        <taxon>Bacteria</taxon>
        <taxon>Bacillati</taxon>
        <taxon>Bacillota</taxon>
        <taxon>Bacilli</taxon>
        <taxon>Bacillales</taxon>
        <taxon>Paenibacillaceae</taxon>
        <taxon>Cohnella</taxon>
    </lineage>
</organism>
<dbReference type="EMBL" id="JAPDHZ010000008">
    <property type="protein sequence ID" value="MDG0794897.1"/>
    <property type="molecule type" value="Genomic_DNA"/>
</dbReference>
<keyword evidence="3" id="KW-1185">Reference proteome</keyword>
<proteinExistence type="predicted"/>
<dbReference type="Pfam" id="PF13416">
    <property type="entry name" value="SBP_bac_8"/>
    <property type="match status" value="1"/>
</dbReference>
<feature type="signal peptide" evidence="1">
    <location>
        <begin position="1"/>
        <end position="21"/>
    </location>
</feature>
<evidence type="ECO:0000313" key="2">
    <source>
        <dbReference type="EMBL" id="MDG0794897.1"/>
    </source>
</evidence>
<gene>
    <name evidence="2" type="ORF">OMP38_31765</name>
</gene>